<dbReference type="AlphaFoldDB" id="A0A0J6FJJ7"/>
<evidence type="ECO:0000313" key="1">
    <source>
        <dbReference type="EMBL" id="KMM69029.1"/>
    </source>
</evidence>
<organism evidence="1 2">
    <name type="scientific">Coccidioides posadasii RMSCC 3488</name>
    <dbReference type="NCBI Taxonomy" id="454284"/>
    <lineage>
        <taxon>Eukaryota</taxon>
        <taxon>Fungi</taxon>
        <taxon>Dikarya</taxon>
        <taxon>Ascomycota</taxon>
        <taxon>Pezizomycotina</taxon>
        <taxon>Eurotiomycetes</taxon>
        <taxon>Eurotiomycetidae</taxon>
        <taxon>Onygenales</taxon>
        <taxon>Onygenaceae</taxon>
        <taxon>Coccidioides</taxon>
    </lineage>
</organism>
<dbReference type="EMBL" id="DS268111">
    <property type="protein sequence ID" value="KMM69029.1"/>
    <property type="molecule type" value="Genomic_DNA"/>
</dbReference>
<dbReference type="VEuPathDB" id="FungiDB:CPAG_05352"/>
<proteinExistence type="predicted"/>
<evidence type="ECO:0000313" key="2">
    <source>
        <dbReference type="Proteomes" id="UP000054567"/>
    </source>
</evidence>
<reference evidence="2" key="3">
    <citation type="journal article" date="2010" name="Genome Res.">
        <title>Population genomic sequencing of Coccidioides fungi reveals recent hybridization and transposon control.</title>
        <authorList>
            <person name="Neafsey D.E."/>
            <person name="Barker B.M."/>
            <person name="Sharpton T.J."/>
            <person name="Stajich J.E."/>
            <person name="Park D.J."/>
            <person name="Whiston E."/>
            <person name="Hung C.-Y."/>
            <person name="McMahan C."/>
            <person name="White J."/>
            <person name="Sykes S."/>
            <person name="Heiman D."/>
            <person name="Young S."/>
            <person name="Zeng Q."/>
            <person name="Abouelleil A."/>
            <person name="Aftuck L."/>
            <person name="Bessette D."/>
            <person name="Brown A."/>
            <person name="FitzGerald M."/>
            <person name="Lui A."/>
            <person name="Macdonald J.P."/>
            <person name="Priest M."/>
            <person name="Orbach M.J."/>
            <person name="Galgiani J.N."/>
            <person name="Kirkland T.N."/>
            <person name="Cole G.T."/>
            <person name="Birren B.W."/>
            <person name="Henn M.R."/>
            <person name="Taylor J.W."/>
            <person name="Rounsley S.D."/>
        </authorList>
    </citation>
    <scope>NUCLEOTIDE SEQUENCE [LARGE SCALE GENOMIC DNA]</scope>
    <source>
        <strain evidence="2">RMSCC 3488</strain>
    </source>
</reference>
<reference evidence="2" key="2">
    <citation type="journal article" date="2009" name="Genome Res.">
        <title>Comparative genomic analyses of the human fungal pathogens Coccidioides and their relatives.</title>
        <authorList>
            <person name="Sharpton T.J."/>
            <person name="Stajich J.E."/>
            <person name="Rounsley S.D."/>
            <person name="Gardner M.J."/>
            <person name="Wortman J.R."/>
            <person name="Jordar V.S."/>
            <person name="Maiti R."/>
            <person name="Kodira C.D."/>
            <person name="Neafsey D.E."/>
            <person name="Zeng Q."/>
            <person name="Hung C.-Y."/>
            <person name="McMahan C."/>
            <person name="Muszewska A."/>
            <person name="Grynberg M."/>
            <person name="Mandel M.A."/>
            <person name="Kellner E.M."/>
            <person name="Barker B.M."/>
            <person name="Galgiani J.N."/>
            <person name="Orbach M.J."/>
            <person name="Kirkland T.N."/>
            <person name="Cole G.T."/>
            <person name="Henn M.R."/>
            <person name="Birren B.W."/>
            <person name="Taylor J.W."/>
        </authorList>
    </citation>
    <scope>NUCLEOTIDE SEQUENCE [LARGE SCALE GENOMIC DNA]</scope>
    <source>
        <strain evidence="2">RMSCC 3488</strain>
    </source>
</reference>
<name>A0A0J6FJJ7_COCPO</name>
<reference evidence="1 2" key="1">
    <citation type="submission" date="2007-06" db="EMBL/GenBank/DDBJ databases">
        <title>The Genome Sequence of Coccidioides posadasii RMSCC_3488.</title>
        <authorList>
            <consortium name="Coccidioides Genome Resources Consortium"/>
            <consortium name="The Broad Institute Genome Sequencing Platform"/>
            <person name="Henn M.R."/>
            <person name="Sykes S."/>
            <person name="Young S."/>
            <person name="Jaffe D."/>
            <person name="Berlin A."/>
            <person name="Alvarez P."/>
            <person name="Butler J."/>
            <person name="Gnerre S."/>
            <person name="Grabherr M."/>
            <person name="Mauceli E."/>
            <person name="Brockman W."/>
            <person name="Kodira C."/>
            <person name="Alvarado L."/>
            <person name="Zeng Q."/>
            <person name="Crawford M."/>
            <person name="Antoine C."/>
            <person name="Devon K."/>
            <person name="Galgiani J."/>
            <person name="Orsborn K."/>
            <person name="Lewis M.L."/>
            <person name="Nusbaum C."/>
            <person name="Galagan J."/>
            <person name="Birren B."/>
        </authorList>
    </citation>
    <scope>NUCLEOTIDE SEQUENCE [LARGE SCALE GENOMIC DNA]</scope>
    <source>
        <strain evidence="1 2">RMSCC 3488</strain>
    </source>
</reference>
<gene>
    <name evidence="1" type="ORF">CPAG_05352</name>
</gene>
<dbReference type="Proteomes" id="UP000054567">
    <property type="component" value="Unassembled WGS sequence"/>
</dbReference>
<protein>
    <submittedName>
        <fullName evidence="1">Uncharacterized protein</fullName>
    </submittedName>
</protein>
<sequence length="188" mass="21083">MDVRELGTYGFDHVNSTTSLRSQGCFGFGSAAQAKLIAKDRMRPPVCRVFVWSSWIKTASWLPSVPMSRSEGSPRTKSRVRDEGDLESWSTYLPLESVTFEYCFSARMYRGDNHPYSPHLGGSQAVLKGISQSPPPGACATFSFSEQRLIRICYILSVRDEHCSQGQCLRELRAFCFTVNKLTTGYAK</sequence>
<accession>A0A0J6FJJ7</accession>